<accession>A0ABP7DLS8</accession>
<evidence type="ECO:0000259" key="3">
    <source>
        <dbReference type="Pfam" id="PF13649"/>
    </source>
</evidence>
<reference evidence="5" key="1">
    <citation type="journal article" date="2019" name="Int. J. Syst. Evol. Microbiol.">
        <title>The Global Catalogue of Microorganisms (GCM) 10K type strain sequencing project: providing services to taxonomists for standard genome sequencing and annotation.</title>
        <authorList>
            <consortium name="The Broad Institute Genomics Platform"/>
            <consortium name="The Broad Institute Genome Sequencing Center for Infectious Disease"/>
            <person name="Wu L."/>
            <person name="Ma J."/>
        </authorList>
    </citation>
    <scope>NUCLEOTIDE SEQUENCE [LARGE SCALE GENOMIC DNA]</scope>
    <source>
        <strain evidence="5">JCM 17498</strain>
    </source>
</reference>
<evidence type="ECO:0000256" key="2">
    <source>
        <dbReference type="SAM" id="MobiDB-lite"/>
    </source>
</evidence>
<dbReference type="InterPro" id="IPR029063">
    <property type="entry name" value="SAM-dependent_MTases_sf"/>
</dbReference>
<keyword evidence="4" id="KW-0489">Methyltransferase</keyword>
<keyword evidence="1" id="KW-0808">Transferase</keyword>
<gene>
    <name evidence="4" type="ORF">GCM10022268_14710</name>
</gene>
<dbReference type="GO" id="GO:0008168">
    <property type="term" value="F:methyltransferase activity"/>
    <property type="evidence" value="ECO:0007669"/>
    <property type="project" value="UniProtKB-KW"/>
</dbReference>
<dbReference type="CDD" id="cd02440">
    <property type="entry name" value="AdoMet_MTases"/>
    <property type="match status" value="1"/>
</dbReference>
<organism evidence="4 5">
    <name type="scientific">Sphingomonas cynarae</name>
    <dbReference type="NCBI Taxonomy" id="930197"/>
    <lineage>
        <taxon>Bacteria</taxon>
        <taxon>Pseudomonadati</taxon>
        <taxon>Pseudomonadota</taxon>
        <taxon>Alphaproteobacteria</taxon>
        <taxon>Sphingomonadales</taxon>
        <taxon>Sphingomonadaceae</taxon>
        <taxon>Sphingomonas</taxon>
    </lineage>
</organism>
<keyword evidence="5" id="KW-1185">Reference proteome</keyword>
<sequence length="251" mass="27215">MTMGGTGLAMLLLLAAGCDGSKPLIKREAEKPGPFPAADRPVATIVSARWSNEEARDRLREAAQVMDKAEIRRGMTVADIGAGEGYYTIRLAARVGEDGRVLAEDIVAATRDQLAERVSRERLDNVSVRLGEAADPKLPDASFDRVLMVHMYHEIAQPYEFLWRLRPSLKPNGLVVVVDANRPTQAHGTPPPLLACEFAAVGYVQVSQVPMRSAGGYMATFRAEGPRPEPAAIKPCRLQSPAPAPARTMHP</sequence>
<dbReference type="Proteomes" id="UP001500523">
    <property type="component" value="Unassembled WGS sequence"/>
</dbReference>
<name>A0ABP7DLS8_9SPHN</name>
<dbReference type="InterPro" id="IPR041698">
    <property type="entry name" value="Methyltransf_25"/>
</dbReference>
<evidence type="ECO:0000313" key="5">
    <source>
        <dbReference type="Proteomes" id="UP001500523"/>
    </source>
</evidence>
<evidence type="ECO:0000313" key="4">
    <source>
        <dbReference type="EMBL" id="GAA3706210.1"/>
    </source>
</evidence>
<dbReference type="PANTHER" id="PTHR43861">
    <property type="entry name" value="TRANS-ACONITATE 2-METHYLTRANSFERASE-RELATED"/>
    <property type="match status" value="1"/>
</dbReference>
<dbReference type="Gene3D" id="3.40.50.150">
    <property type="entry name" value="Vaccinia Virus protein VP39"/>
    <property type="match status" value="1"/>
</dbReference>
<comment type="caution">
    <text evidence="4">The sequence shown here is derived from an EMBL/GenBank/DDBJ whole genome shotgun (WGS) entry which is preliminary data.</text>
</comment>
<dbReference type="SUPFAM" id="SSF53335">
    <property type="entry name" value="S-adenosyl-L-methionine-dependent methyltransferases"/>
    <property type="match status" value="1"/>
</dbReference>
<evidence type="ECO:0000256" key="1">
    <source>
        <dbReference type="ARBA" id="ARBA00022679"/>
    </source>
</evidence>
<protein>
    <submittedName>
        <fullName evidence="4">Methyltransferase domain-containing protein</fullName>
    </submittedName>
</protein>
<dbReference type="Pfam" id="PF13649">
    <property type="entry name" value="Methyltransf_25"/>
    <property type="match status" value="1"/>
</dbReference>
<dbReference type="GO" id="GO:0032259">
    <property type="term" value="P:methylation"/>
    <property type="evidence" value="ECO:0007669"/>
    <property type="project" value="UniProtKB-KW"/>
</dbReference>
<feature type="region of interest" description="Disordered" evidence="2">
    <location>
        <begin position="227"/>
        <end position="251"/>
    </location>
</feature>
<feature type="domain" description="Methyltransferase" evidence="3">
    <location>
        <begin position="77"/>
        <end position="173"/>
    </location>
</feature>
<proteinExistence type="predicted"/>
<dbReference type="EMBL" id="BAABBF010000003">
    <property type="protein sequence ID" value="GAA3706210.1"/>
    <property type="molecule type" value="Genomic_DNA"/>
</dbReference>